<dbReference type="Pfam" id="PF02770">
    <property type="entry name" value="Acyl-CoA_dh_M"/>
    <property type="match status" value="1"/>
</dbReference>
<evidence type="ECO:0000256" key="2">
    <source>
        <dbReference type="ARBA" id="ARBA00009347"/>
    </source>
</evidence>
<dbReference type="EMBL" id="QDKL01000003">
    <property type="protein sequence ID" value="RZF20592.1"/>
    <property type="molecule type" value="Genomic_DNA"/>
</dbReference>
<evidence type="ECO:0000313" key="9">
    <source>
        <dbReference type="EMBL" id="RZF20592.1"/>
    </source>
</evidence>
<comment type="similarity">
    <text evidence="2 5">Belongs to the acyl-CoA dehydrogenase family.</text>
</comment>
<keyword evidence="10" id="KW-1185">Reference proteome</keyword>
<comment type="cofactor">
    <cofactor evidence="1 5">
        <name>FAD</name>
        <dbReference type="ChEBI" id="CHEBI:57692"/>
    </cofactor>
</comment>
<evidence type="ECO:0000256" key="1">
    <source>
        <dbReference type="ARBA" id="ARBA00001974"/>
    </source>
</evidence>
<evidence type="ECO:0000259" key="8">
    <source>
        <dbReference type="Pfam" id="PF02771"/>
    </source>
</evidence>
<evidence type="ECO:0000256" key="3">
    <source>
        <dbReference type="ARBA" id="ARBA00022630"/>
    </source>
</evidence>
<evidence type="ECO:0000256" key="5">
    <source>
        <dbReference type="RuleBase" id="RU362125"/>
    </source>
</evidence>
<dbReference type="InterPro" id="IPR046373">
    <property type="entry name" value="Acyl-CoA_Oxase/DH_mid-dom_sf"/>
</dbReference>
<dbReference type="InterPro" id="IPR037069">
    <property type="entry name" value="AcylCoA_DH/ox_N_sf"/>
</dbReference>
<feature type="domain" description="Acyl-CoA dehydrogenase/oxidase C-terminal" evidence="6">
    <location>
        <begin position="281"/>
        <end position="451"/>
    </location>
</feature>
<dbReference type="PROSITE" id="PS00073">
    <property type="entry name" value="ACYL_COA_DH_2"/>
    <property type="match status" value="1"/>
</dbReference>
<evidence type="ECO:0000313" key="10">
    <source>
        <dbReference type="Proteomes" id="UP000443582"/>
    </source>
</evidence>
<dbReference type="InterPro" id="IPR009075">
    <property type="entry name" value="AcylCo_DH/oxidase_C"/>
</dbReference>
<feature type="domain" description="Acyl-CoA oxidase/dehydrogenase middle" evidence="7">
    <location>
        <begin position="172"/>
        <end position="271"/>
    </location>
</feature>
<dbReference type="PANTHER" id="PTHR42803:SF1">
    <property type="entry name" value="BROAD-SPECIFICITY LINEAR ACYL-COA DEHYDROGENASE FADE5"/>
    <property type="match status" value="1"/>
</dbReference>
<dbReference type="RefSeq" id="WP_115362558.1">
    <property type="nucleotide sequence ID" value="NZ_QDKL01000003.1"/>
</dbReference>
<organism evidence="9 10">
    <name type="scientific">Halobacteriovorax vibrionivorans</name>
    <dbReference type="NCBI Taxonomy" id="2152716"/>
    <lineage>
        <taxon>Bacteria</taxon>
        <taxon>Pseudomonadati</taxon>
        <taxon>Bdellovibrionota</taxon>
        <taxon>Bacteriovoracia</taxon>
        <taxon>Bacteriovoracales</taxon>
        <taxon>Halobacteriovoraceae</taxon>
        <taxon>Halobacteriovorax</taxon>
    </lineage>
</organism>
<keyword evidence="4 5" id="KW-0274">FAD</keyword>
<dbReference type="PANTHER" id="PTHR42803">
    <property type="entry name" value="ACYL-COA DEHYDROGENASE"/>
    <property type="match status" value="1"/>
</dbReference>
<dbReference type="Gene3D" id="2.40.110.10">
    <property type="entry name" value="Butyryl-CoA Dehydrogenase, subunit A, domain 2"/>
    <property type="match status" value="1"/>
</dbReference>
<comment type="caution">
    <text evidence="9">The sequence shown here is derived from an EMBL/GenBank/DDBJ whole genome shotgun (WGS) entry which is preliminary data.</text>
</comment>
<proteinExistence type="inferred from homology"/>
<name>A0ABY0ID70_9BACT</name>
<keyword evidence="3 5" id="KW-0285">Flavoprotein</keyword>
<protein>
    <submittedName>
        <fullName evidence="9">Acyl-CoA dehydrogenase</fullName>
    </submittedName>
</protein>
<reference evidence="10" key="1">
    <citation type="journal article" date="2019" name="Int. J. Syst. Evol. Microbiol.">
        <title>Halobacteriovorax valvorus sp. nov., a novel prokaryotic predator isolated from coastal seawater of China.</title>
        <authorList>
            <person name="Chen M.-X."/>
        </authorList>
    </citation>
    <scope>NUCLEOTIDE SEQUENCE [LARGE SCALE GENOMIC DNA]</scope>
    <source>
        <strain evidence="10">BL9</strain>
    </source>
</reference>
<dbReference type="InterPro" id="IPR006089">
    <property type="entry name" value="Acyl-CoA_DH_CS"/>
</dbReference>
<keyword evidence="5" id="KW-0560">Oxidoreductase</keyword>
<evidence type="ECO:0000259" key="7">
    <source>
        <dbReference type="Pfam" id="PF02770"/>
    </source>
</evidence>
<dbReference type="Proteomes" id="UP000443582">
    <property type="component" value="Unassembled WGS sequence"/>
</dbReference>
<dbReference type="InterPro" id="IPR013786">
    <property type="entry name" value="AcylCoA_DH/ox_N"/>
</dbReference>
<dbReference type="InterPro" id="IPR009100">
    <property type="entry name" value="AcylCoA_DH/oxidase_NM_dom_sf"/>
</dbReference>
<dbReference type="SUPFAM" id="SSF47203">
    <property type="entry name" value="Acyl-CoA dehydrogenase C-terminal domain-like"/>
    <property type="match status" value="1"/>
</dbReference>
<dbReference type="InterPro" id="IPR036250">
    <property type="entry name" value="AcylCo_DH-like_C"/>
</dbReference>
<dbReference type="SUPFAM" id="SSF56645">
    <property type="entry name" value="Acyl-CoA dehydrogenase NM domain-like"/>
    <property type="match status" value="1"/>
</dbReference>
<dbReference type="Gene3D" id="1.10.540.10">
    <property type="entry name" value="Acyl-CoA dehydrogenase/oxidase, N-terminal domain"/>
    <property type="match status" value="1"/>
</dbReference>
<dbReference type="InterPro" id="IPR052166">
    <property type="entry name" value="Diverse_Acyl-CoA_DH"/>
</dbReference>
<dbReference type="Pfam" id="PF02771">
    <property type="entry name" value="Acyl-CoA_dh_N"/>
    <property type="match status" value="1"/>
</dbReference>
<dbReference type="Pfam" id="PF00441">
    <property type="entry name" value="Acyl-CoA_dh_1"/>
    <property type="match status" value="1"/>
</dbReference>
<sequence>MNYFSDEKEWQWMLKNAVDWKAIIPLYYKEFPTADGFNNQEEVISFIEELMTQTGSWAADAVYNRAEAIDVNGAGVVKDGRTIPGKELSEFYREATELGAFGLCVPTEFGGMGLPAVALMILLEQLSRACNSQCTQLAFFTSIADMVHRFCDHETAERLIPKIVAGELSGSMNLTEPGCGSDLGMIKTSATPVGDGTYKLNGSKIFITNGGGGIGFVLARIKGAPEGLEGISMFICEQDDPTVEGLNYTVAKNEHKMGMHGSFTCEIVYENSVARLIGEEGKGFRYMLHLMNEARIAVGMQALGGIEGCIGYAKNYAQERVQFDKPISELPLMKRNLEDFETERDALRALLVDTISSYDIFQKLDLKKNEVGELTKEEEAIFKNASIWTRKRTPLVKYYACEAYTQLSTKAIQVLGGYGFMEEYPVSRYHRDSFGPLLYEGTSQIQALMALKDMIKYVAKNPQKYFSNLFIKHPAFAWVASDNLGQRELSGSQYTFKKNLIKLIMKCLKPEKLSDLTNPKAWMNEDNVDKLMLHAETICQGLSYLETLRVLANHSSMDKERYDLFKRYHTLVTPRLTGIYKDWEIR</sequence>
<dbReference type="Gene3D" id="1.20.140.10">
    <property type="entry name" value="Butyryl-CoA Dehydrogenase, subunit A, domain 3"/>
    <property type="match status" value="1"/>
</dbReference>
<evidence type="ECO:0000256" key="4">
    <source>
        <dbReference type="ARBA" id="ARBA00022827"/>
    </source>
</evidence>
<feature type="domain" description="Acyl-CoA dehydrogenase/oxidase N-terminal" evidence="8">
    <location>
        <begin position="89"/>
        <end position="167"/>
    </location>
</feature>
<evidence type="ECO:0000259" key="6">
    <source>
        <dbReference type="Pfam" id="PF00441"/>
    </source>
</evidence>
<dbReference type="InterPro" id="IPR006091">
    <property type="entry name" value="Acyl-CoA_Oxase/DH_mid-dom"/>
</dbReference>
<accession>A0ABY0ID70</accession>
<gene>
    <name evidence="9" type="ORF">DAY19_11445</name>
</gene>